<feature type="compositionally biased region" description="Polar residues" evidence="1">
    <location>
        <begin position="733"/>
        <end position="743"/>
    </location>
</feature>
<evidence type="ECO:0000256" key="1">
    <source>
        <dbReference type="SAM" id="MobiDB-lite"/>
    </source>
</evidence>
<feature type="region of interest" description="Disordered" evidence="1">
    <location>
        <begin position="704"/>
        <end position="759"/>
    </location>
</feature>
<dbReference type="Proteomes" id="UP000054251">
    <property type="component" value="Unassembled WGS sequence"/>
</dbReference>
<keyword evidence="4" id="KW-1185">Reference proteome</keyword>
<feature type="region of interest" description="Disordered" evidence="1">
    <location>
        <begin position="650"/>
        <end position="687"/>
    </location>
</feature>
<feature type="compositionally biased region" description="Polar residues" evidence="1">
    <location>
        <begin position="662"/>
        <end position="682"/>
    </location>
</feature>
<proteinExistence type="predicted"/>
<dbReference type="GeneID" id="26839685"/>
<dbReference type="InterPro" id="IPR051177">
    <property type="entry name" value="CIK-Related_Protein"/>
</dbReference>
<dbReference type="Gene3D" id="1.10.510.10">
    <property type="entry name" value="Transferase(Phosphotransferase) domain 1"/>
    <property type="match status" value="1"/>
</dbReference>
<dbReference type="PROSITE" id="PS50011">
    <property type="entry name" value="PROTEIN_KINASE_DOM"/>
    <property type="match status" value="1"/>
</dbReference>
<accession>A0A0V1PZ48</accession>
<sequence length="759" mass="86112">MNFLSKTFSTLTGSSIPYTIKEKIVDPPLSFPDTRSIWTVYDGVNPKNDNAPVTIFEFNLKDPVNILNDYVALAKNCFKKAKLIKHPGIISVIDFIENDNFLYIITEQVVPLKNYLSNNKSQISEDAKLFGIYSVGQSLLFINMKCQCLHGNVDVNNSVFVTPAGDWKLFGFELLTNLNSDPDQPIYRHSNRLPGFENRVPEDVLNLGVDSIRQFPIKFDSFLYGAFIFKILTLDTFDGKVQQLDLLVSNNKIPKQLNVHYKRLISNKPNLRTTVDKFLSDSNTFFNNNKIVQFNTQLEEIKFKNDEEKREFFKYGLASYLSENDSIQFPPGLLDHKLLPELVSQFNNLSKIAPTVNSTPEEHQQRQETISVILHYILRFGSTLPTDLFCKSVKPIIFKTFSLADRTIRLNLLTHLPSYSAYLTESDIQLKIFYDMISGFQDTNFMIRETTLKSITTIIDKVSVKQVNQDLLKVLAKSQMDPKPSIRTNTLILIIKISDKIYKNSKNNVLITALSKSLRDSFTPCKMMALSGFEKLIDEFSLDEICGKILGHLAISLMDNKSYKVRVEAKRVFDLYLQSVEKHSASLPQDEEDEDLEEKEFFKKHAPMSKDAQEKVVEAPVSSSSFGWNVVNKLISTSAVNGKLNNDFNSSTPDLTKPALPSANNIKSNINDQQNSTDNIQDWNFEDDGWNEDVDLEIDNNILEESKVTPSKSSPTPLKPQKKASTLKLGAKQQKNPGSTLKLNLTVEEDDGWGDSADW</sequence>
<dbReference type="AlphaFoldDB" id="A0A0V1PZ48"/>
<dbReference type="RefSeq" id="XP_015467633.1">
    <property type="nucleotide sequence ID" value="XM_015611506.1"/>
</dbReference>
<dbReference type="EMBL" id="LMYN01000050">
    <property type="protein sequence ID" value="KSA01531.1"/>
    <property type="molecule type" value="Genomic_DNA"/>
</dbReference>
<dbReference type="OrthoDB" id="447103at2759"/>
<dbReference type="GO" id="GO:0005524">
    <property type="term" value="F:ATP binding"/>
    <property type="evidence" value="ECO:0007669"/>
    <property type="project" value="InterPro"/>
</dbReference>
<name>A0A0V1PZ48_9ASCO</name>
<dbReference type="Gene3D" id="1.25.10.10">
    <property type="entry name" value="Leucine-rich Repeat Variant"/>
    <property type="match status" value="1"/>
</dbReference>
<feature type="compositionally biased region" description="Acidic residues" evidence="1">
    <location>
        <begin position="747"/>
        <end position="759"/>
    </location>
</feature>
<dbReference type="InterPro" id="IPR011009">
    <property type="entry name" value="Kinase-like_dom_sf"/>
</dbReference>
<evidence type="ECO:0000259" key="2">
    <source>
        <dbReference type="PROSITE" id="PS50011"/>
    </source>
</evidence>
<dbReference type="GO" id="GO:0006409">
    <property type="term" value="P:tRNA export from nucleus"/>
    <property type="evidence" value="ECO:0007669"/>
    <property type="project" value="TreeGrafter"/>
</dbReference>
<evidence type="ECO:0000313" key="4">
    <source>
        <dbReference type="Proteomes" id="UP000054251"/>
    </source>
</evidence>
<dbReference type="SUPFAM" id="SSF48371">
    <property type="entry name" value="ARM repeat"/>
    <property type="match status" value="1"/>
</dbReference>
<dbReference type="SUPFAM" id="SSF56112">
    <property type="entry name" value="Protein kinase-like (PK-like)"/>
    <property type="match status" value="1"/>
</dbReference>
<dbReference type="InterPro" id="IPR016024">
    <property type="entry name" value="ARM-type_fold"/>
</dbReference>
<organism evidence="3 4">
    <name type="scientific">Debaryomyces fabryi</name>
    <dbReference type="NCBI Taxonomy" id="58627"/>
    <lineage>
        <taxon>Eukaryota</taxon>
        <taxon>Fungi</taxon>
        <taxon>Dikarya</taxon>
        <taxon>Ascomycota</taxon>
        <taxon>Saccharomycotina</taxon>
        <taxon>Pichiomycetes</taxon>
        <taxon>Debaryomycetaceae</taxon>
        <taxon>Debaryomyces</taxon>
    </lineage>
</organism>
<reference evidence="3 4" key="1">
    <citation type="submission" date="2015-11" db="EMBL/GenBank/DDBJ databases">
        <title>The genome of Debaryomyces fabryi.</title>
        <authorList>
            <person name="Tafer H."/>
            <person name="Lopandic K."/>
        </authorList>
    </citation>
    <scope>NUCLEOTIDE SEQUENCE [LARGE SCALE GENOMIC DNA]</scope>
    <source>
        <strain evidence="3 4">CBS 789</strain>
    </source>
</reference>
<dbReference type="PANTHER" id="PTHR12984">
    <property type="entry name" value="SCY1-RELATED S/T PROTEIN KINASE-LIKE"/>
    <property type="match status" value="1"/>
</dbReference>
<dbReference type="GO" id="GO:0004672">
    <property type="term" value="F:protein kinase activity"/>
    <property type="evidence" value="ECO:0007669"/>
    <property type="project" value="InterPro"/>
</dbReference>
<dbReference type="InterPro" id="IPR011989">
    <property type="entry name" value="ARM-like"/>
</dbReference>
<comment type="caution">
    <text evidence="3">The sequence shown here is derived from an EMBL/GenBank/DDBJ whole genome shotgun (WGS) entry which is preliminary data.</text>
</comment>
<feature type="domain" description="Protein kinase" evidence="2">
    <location>
        <begin position="1"/>
        <end position="286"/>
    </location>
</feature>
<dbReference type="PANTHER" id="PTHR12984:SF3">
    <property type="entry name" value="N-TERMINAL KINASE-LIKE PROTEIN"/>
    <property type="match status" value="1"/>
</dbReference>
<gene>
    <name evidence="3" type="ORF">AC631_02676</name>
</gene>
<dbReference type="GO" id="GO:0005737">
    <property type="term" value="C:cytoplasm"/>
    <property type="evidence" value="ECO:0007669"/>
    <property type="project" value="TreeGrafter"/>
</dbReference>
<protein>
    <recommendedName>
        <fullName evidence="2">Protein kinase domain-containing protein</fullName>
    </recommendedName>
</protein>
<dbReference type="Gene3D" id="3.30.200.20">
    <property type="entry name" value="Phosphorylase Kinase, domain 1"/>
    <property type="match status" value="1"/>
</dbReference>
<dbReference type="InterPro" id="IPR000719">
    <property type="entry name" value="Prot_kinase_dom"/>
</dbReference>
<evidence type="ECO:0000313" key="3">
    <source>
        <dbReference type="EMBL" id="KSA01531.1"/>
    </source>
</evidence>